<comment type="catalytic activity">
    <reaction evidence="1">
        <text>ATP + protein L-histidine = ADP + protein N-phospho-L-histidine.</text>
        <dbReference type="EC" id="2.7.13.3"/>
    </reaction>
</comment>
<dbReference type="InterPro" id="IPR003661">
    <property type="entry name" value="HisK_dim/P_dom"/>
</dbReference>
<dbReference type="SMART" id="SM00387">
    <property type="entry name" value="HATPase_c"/>
    <property type="match status" value="1"/>
</dbReference>
<dbReference type="PROSITE" id="PS50109">
    <property type="entry name" value="HIS_KIN"/>
    <property type="match status" value="1"/>
</dbReference>
<proteinExistence type="predicted"/>
<dbReference type="Pfam" id="PF01590">
    <property type="entry name" value="GAF"/>
    <property type="match status" value="1"/>
</dbReference>
<keyword evidence="6" id="KW-0902">Two-component regulatory system</keyword>
<evidence type="ECO:0000256" key="2">
    <source>
        <dbReference type="ARBA" id="ARBA00012438"/>
    </source>
</evidence>
<dbReference type="SMART" id="SM00065">
    <property type="entry name" value="GAF"/>
    <property type="match status" value="1"/>
</dbReference>
<dbReference type="PRINTS" id="PR00344">
    <property type="entry name" value="BCTRLSENSOR"/>
</dbReference>
<dbReference type="Gene3D" id="1.10.287.130">
    <property type="match status" value="1"/>
</dbReference>
<evidence type="ECO:0000256" key="5">
    <source>
        <dbReference type="ARBA" id="ARBA00022777"/>
    </source>
</evidence>
<evidence type="ECO:0000313" key="9">
    <source>
        <dbReference type="Proteomes" id="UP000184387"/>
    </source>
</evidence>
<dbReference type="Gene3D" id="3.30.565.10">
    <property type="entry name" value="Histidine kinase-like ATPase, C-terminal domain"/>
    <property type="match status" value="1"/>
</dbReference>
<dbReference type="InterPro" id="IPR005467">
    <property type="entry name" value="His_kinase_dom"/>
</dbReference>
<dbReference type="Pfam" id="PF00512">
    <property type="entry name" value="HisKA"/>
    <property type="match status" value="1"/>
</dbReference>
<evidence type="ECO:0000259" key="7">
    <source>
        <dbReference type="PROSITE" id="PS50109"/>
    </source>
</evidence>
<feature type="domain" description="Histidine kinase" evidence="7">
    <location>
        <begin position="180"/>
        <end position="394"/>
    </location>
</feature>
<dbReference type="PANTHER" id="PTHR43711">
    <property type="entry name" value="TWO-COMPONENT HISTIDINE KINASE"/>
    <property type="match status" value="1"/>
</dbReference>
<dbReference type="EC" id="2.7.13.3" evidence="2"/>
<keyword evidence="5 8" id="KW-0418">Kinase</keyword>
<gene>
    <name evidence="8" type="ORF">SAMN02745194_02816</name>
</gene>
<dbReference type="PANTHER" id="PTHR43711:SF1">
    <property type="entry name" value="HISTIDINE KINASE 1"/>
    <property type="match status" value="1"/>
</dbReference>
<dbReference type="AlphaFoldDB" id="A0A1M6K4H5"/>
<evidence type="ECO:0000256" key="6">
    <source>
        <dbReference type="ARBA" id="ARBA00023012"/>
    </source>
</evidence>
<dbReference type="RefSeq" id="WP_073135754.1">
    <property type="nucleotide sequence ID" value="NZ_FQZF01000015.1"/>
</dbReference>
<dbReference type="InterPro" id="IPR036890">
    <property type="entry name" value="HATPase_C_sf"/>
</dbReference>
<protein>
    <recommendedName>
        <fullName evidence="2">histidine kinase</fullName>
        <ecNumber evidence="2">2.7.13.3</ecNumber>
    </recommendedName>
</protein>
<dbReference type="InterPro" id="IPR029016">
    <property type="entry name" value="GAF-like_dom_sf"/>
</dbReference>
<dbReference type="SUPFAM" id="SSF55781">
    <property type="entry name" value="GAF domain-like"/>
    <property type="match status" value="1"/>
</dbReference>
<keyword evidence="9" id="KW-1185">Reference proteome</keyword>
<dbReference type="Gene3D" id="3.30.450.40">
    <property type="match status" value="1"/>
</dbReference>
<dbReference type="SMART" id="SM00388">
    <property type="entry name" value="HisKA"/>
    <property type="match status" value="1"/>
</dbReference>
<keyword evidence="3" id="KW-0597">Phosphoprotein</keyword>
<dbReference type="GO" id="GO:0000155">
    <property type="term" value="F:phosphorelay sensor kinase activity"/>
    <property type="evidence" value="ECO:0007669"/>
    <property type="project" value="InterPro"/>
</dbReference>
<dbReference type="InterPro" id="IPR003018">
    <property type="entry name" value="GAF"/>
</dbReference>
<evidence type="ECO:0000256" key="4">
    <source>
        <dbReference type="ARBA" id="ARBA00022679"/>
    </source>
</evidence>
<dbReference type="SUPFAM" id="SSF55874">
    <property type="entry name" value="ATPase domain of HSP90 chaperone/DNA topoisomerase II/histidine kinase"/>
    <property type="match status" value="1"/>
</dbReference>
<dbReference type="EMBL" id="FQZF01000015">
    <property type="protein sequence ID" value="SHJ53849.1"/>
    <property type="molecule type" value="Genomic_DNA"/>
</dbReference>
<dbReference type="Proteomes" id="UP000184387">
    <property type="component" value="Unassembled WGS sequence"/>
</dbReference>
<dbReference type="CDD" id="cd00082">
    <property type="entry name" value="HisKA"/>
    <property type="match status" value="1"/>
</dbReference>
<dbReference type="InterPro" id="IPR003594">
    <property type="entry name" value="HATPase_dom"/>
</dbReference>
<keyword evidence="4" id="KW-0808">Transferase</keyword>
<dbReference type="STRING" id="198092.SAMN02745194_02816"/>
<organism evidence="8 9">
    <name type="scientific">Muricoccus roseus</name>
    <dbReference type="NCBI Taxonomy" id="198092"/>
    <lineage>
        <taxon>Bacteria</taxon>
        <taxon>Pseudomonadati</taxon>
        <taxon>Pseudomonadota</taxon>
        <taxon>Alphaproteobacteria</taxon>
        <taxon>Acetobacterales</taxon>
        <taxon>Roseomonadaceae</taxon>
        <taxon>Muricoccus</taxon>
    </lineage>
</organism>
<dbReference type="SUPFAM" id="SSF47384">
    <property type="entry name" value="Homodimeric domain of signal transducing histidine kinase"/>
    <property type="match status" value="1"/>
</dbReference>
<evidence type="ECO:0000256" key="1">
    <source>
        <dbReference type="ARBA" id="ARBA00000085"/>
    </source>
</evidence>
<evidence type="ECO:0000256" key="3">
    <source>
        <dbReference type="ARBA" id="ARBA00022553"/>
    </source>
</evidence>
<reference evidence="8 9" key="1">
    <citation type="submission" date="2016-11" db="EMBL/GenBank/DDBJ databases">
        <authorList>
            <person name="Jaros S."/>
            <person name="Januszkiewicz K."/>
            <person name="Wedrychowicz H."/>
        </authorList>
    </citation>
    <scope>NUCLEOTIDE SEQUENCE [LARGE SCALE GENOMIC DNA]</scope>
    <source>
        <strain evidence="8 9">DSM 14916</strain>
    </source>
</reference>
<dbReference type="InterPro" id="IPR036097">
    <property type="entry name" value="HisK_dim/P_sf"/>
</dbReference>
<sequence>MSGPLQRDVEAVGRIEAVPTILDVICRTTGMGFAAIARVTEDRWVACATLDHIGFGLRSGGELRVDTTICRDIHRSREPIVIDHVAEDAAYCGHPTPAMYGFQSYISVPIILRDGSFFGTLCAIDPRPARVNNTETIGMFRLFAALITTHLNAEAELGRAREELLQQRALSELREQFIAVLGHDLRNPVASVASGVRLLQRSVQDEAGRNILALMQSSIVRMGGLIDNLMDFARARLGGGLELEVSAERPLGPVLEHAVEELRAVHPGRAIEASIDIPGPVAVDQPRIAQLLSNLLGNALAHGTPGVPVRVGATARDGLFSLWVANGGAPIPQEARAGLFQPFFRGEGRPIAQGQGLGLGLYIVAEIARMHGGRMELASDETETRFTFLMPLPPAPRR</sequence>
<dbReference type="Pfam" id="PF02518">
    <property type="entry name" value="HATPase_c"/>
    <property type="match status" value="1"/>
</dbReference>
<accession>A0A1M6K4H5</accession>
<dbReference type="InterPro" id="IPR004358">
    <property type="entry name" value="Sig_transdc_His_kin-like_C"/>
</dbReference>
<name>A0A1M6K4H5_9PROT</name>
<evidence type="ECO:0000313" key="8">
    <source>
        <dbReference type="EMBL" id="SHJ53849.1"/>
    </source>
</evidence>
<dbReference type="InterPro" id="IPR050736">
    <property type="entry name" value="Sensor_HK_Regulatory"/>
</dbReference>
<dbReference type="CDD" id="cd00075">
    <property type="entry name" value="HATPase"/>
    <property type="match status" value="1"/>
</dbReference>